<comment type="caution">
    <text evidence="1">The sequence shown here is derived from an EMBL/GenBank/DDBJ whole genome shotgun (WGS) entry which is preliminary data.</text>
</comment>
<sequence length="72" mass="8509">MTIHKSQGGTFNEVVYEYQRTHSILLLYVALSRVTSIEGMYIVPKDNDNRFHHGRKMIHGSYLYKMNLADYR</sequence>
<keyword evidence="1" id="KW-0347">Helicase</keyword>
<dbReference type="CDD" id="cd18809">
    <property type="entry name" value="SF1_C_RecD"/>
    <property type="match status" value="1"/>
</dbReference>
<evidence type="ECO:0000313" key="2">
    <source>
        <dbReference type="Proteomes" id="UP000887116"/>
    </source>
</evidence>
<dbReference type="Gene3D" id="3.40.50.300">
    <property type="entry name" value="P-loop containing nucleotide triphosphate hydrolases"/>
    <property type="match status" value="1"/>
</dbReference>
<dbReference type="SUPFAM" id="SSF52540">
    <property type="entry name" value="P-loop containing nucleoside triphosphate hydrolases"/>
    <property type="match status" value="1"/>
</dbReference>
<keyword evidence="1" id="KW-0547">Nucleotide-binding</keyword>
<keyword evidence="2" id="KW-1185">Reference proteome</keyword>
<dbReference type="InterPro" id="IPR027417">
    <property type="entry name" value="P-loop_NTPase"/>
</dbReference>
<keyword evidence="1" id="KW-0378">Hydrolase</keyword>
<reference evidence="1" key="1">
    <citation type="submission" date="2020-07" db="EMBL/GenBank/DDBJ databases">
        <title>Multicomponent nature underlies the extraordinary mechanical properties of spider dragline silk.</title>
        <authorList>
            <person name="Kono N."/>
            <person name="Nakamura H."/>
            <person name="Mori M."/>
            <person name="Yoshida Y."/>
            <person name="Ohtoshi R."/>
            <person name="Malay A.D."/>
            <person name="Moran D.A.P."/>
            <person name="Tomita M."/>
            <person name="Numata K."/>
            <person name="Arakawa K."/>
        </authorList>
    </citation>
    <scope>NUCLEOTIDE SEQUENCE</scope>
</reference>
<dbReference type="EMBL" id="BMAO01001686">
    <property type="protein sequence ID" value="GFQ75192.1"/>
    <property type="molecule type" value="Genomic_DNA"/>
</dbReference>
<keyword evidence="1" id="KW-0067">ATP-binding</keyword>
<dbReference type="AlphaFoldDB" id="A0A8X6FBN7"/>
<gene>
    <name evidence="1" type="primary">PIF1</name>
    <name evidence="1" type="ORF">TNCT_587341</name>
</gene>
<accession>A0A8X6FBN7</accession>
<dbReference type="GO" id="GO:0004386">
    <property type="term" value="F:helicase activity"/>
    <property type="evidence" value="ECO:0007669"/>
    <property type="project" value="UniProtKB-KW"/>
</dbReference>
<name>A0A8X6FBN7_TRICU</name>
<dbReference type="OrthoDB" id="6141723at2759"/>
<protein>
    <submittedName>
        <fullName evidence="1">ATP-dependent DNA helicase</fullName>
    </submittedName>
</protein>
<organism evidence="1 2">
    <name type="scientific">Trichonephila clavata</name>
    <name type="common">Joro spider</name>
    <name type="synonym">Nephila clavata</name>
    <dbReference type="NCBI Taxonomy" id="2740835"/>
    <lineage>
        <taxon>Eukaryota</taxon>
        <taxon>Metazoa</taxon>
        <taxon>Ecdysozoa</taxon>
        <taxon>Arthropoda</taxon>
        <taxon>Chelicerata</taxon>
        <taxon>Arachnida</taxon>
        <taxon>Araneae</taxon>
        <taxon>Araneomorphae</taxon>
        <taxon>Entelegynae</taxon>
        <taxon>Araneoidea</taxon>
        <taxon>Nephilidae</taxon>
        <taxon>Trichonephila</taxon>
    </lineage>
</organism>
<evidence type="ECO:0000313" key="1">
    <source>
        <dbReference type="EMBL" id="GFQ75192.1"/>
    </source>
</evidence>
<proteinExistence type="predicted"/>
<dbReference type="Proteomes" id="UP000887116">
    <property type="component" value="Unassembled WGS sequence"/>
</dbReference>